<keyword evidence="5 7" id="KW-0472">Membrane</keyword>
<evidence type="ECO:0000256" key="2">
    <source>
        <dbReference type="ARBA" id="ARBA00010199"/>
    </source>
</evidence>
<dbReference type="GO" id="GO:0042910">
    <property type="term" value="F:xenobiotic transmembrane transporter activity"/>
    <property type="evidence" value="ECO:0007669"/>
    <property type="project" value="InterPro"/>
</dbReference>
<comment type="subcellular location">
    <subcellularLocation>
        <location evidence="1">Membrane</location>
        <topology evidence="1">Multi-pass membrane protein</topology>
    </subcellularLocation>
</comment>
<evidence type="ECO:0000256" key="6">
    <source>
        <dbReference type="SAM" id="MobiDB-lite"/>
    </source>
</evidence>
<dbReference type="GO" id="GO:0016020">
    <property type="term" value="C:membrane"/>
    <property type="evidence" value="ECO:0007669"/>
    <property type="project" value="UniProtKB-SubCell"/>
</dbReference>
<evidence type="ECO:0000256" key="7">
    <source>
        <dbReference type="SAM" id="Phobius"/>
    </source>
</evidence>
<protein>
    <recommendedName>
        <fullName evidence="9">Polysaccharide biosynthesis protein C-terminal domain-containing protein</fullName>
    </recommendedName>
</protein>
<dbReference type="PANTHER" id="PTHR42893:SF46">
    <property type="entry name" value="PROTEIN DETOXIFICATION 44, CHLOROPLASTIC"/>
    <property type="match status" value="1"/>
</dbReference>
<feature type="transmembrane region" description="Helical" evidence="7">
    <location>
        <begin position="378"/>
        <end position="397"/>
    </location>
</feature>
<organism evidence="8">
    <name type="scientific">Pseudo-nitzschia australis</name>
    <dbReference type="NCBI Taxonomy" id="44445"/>
    <lineage>
        <taxon>Eukaryota</taxon>
        <taxon>Sar</taxon>
        <taxon>Stramenopiles</taxon>
        <taxon>Ochrophyta</taxon>
        <taxon>Bacillariophyta</taxon>
        <taxon>Bacillariophyceae</taxon>
        <taxon>Bacillariophycidae</taxon>
        <taxon>Bacillariales</taxon>
        <taxon>Bacillariaceae</taxon>
        <taxon>Pseudo-nitzschia</taxon>
    </lineage>
</organism>
<evidence type="ECO:0000256" key="5">
    <source>
        <dbReference type="ARBA" id="ARBA00023136"/>
    </source>
</evidence>
<reference evidence="8" key="1">
    <citation type="submission" date="2021-01" db="EMBL/GenBank/DDBJ databases">
        <authorList>
            <person name="Corre E."/>
            <person name="Pelletier E."/>
            <person name="Niang G."/>
            <person name="Scheremetjew M."/>
            <person name="Finn R."/>
            <person name="Kale V."/>
            <person name="Holt S."/>
            <person name="Cochrane G."/>
            <person name="Meng A."/>
            <person name="Brown T."/>
            <person name="Cohen L."/>
        </authorList>
    </citation>
    <scope>NUCLEOTIDE SEQUENCE</scope>
    <source>
        <strain evidence="8">10249 10 AB</strain>
    </source>
</reference>
<evidence type="ECO:0000256" key="1">
    <source>
        <dbReference type="ARBA" id="ARBA00004141"/>
    </source>
</evidence>
<dbReference type="InterPro" id="IPR002528">
    <property type="entry name" value="MATE_fam"/>
</dbReference>
<name>A0A7S4ER10_9STRA</name>
<feature type="transmembrane region" description="Helical" evidence="7">
    <location>
        <begin position="409"/>
        <end position="428"/>
    </location>
</feature>
<gene>
    <name evidence="8" type="ORF">PAUS00366_LOCUS22885</name>
</gene>
<feature type="region of interest" description="Disordered" evidence="6">
    <location>
        <begin position="147"/>
        <end position="214"/>
    </location>
</feature>
<sequence length="728" mass="77202">MVLEEFNKKRKRRHTTVVTTINDGVADSTRKKLFCAKRIVPRMGVIIPLLVPAALLLLVLLCDDNAYAYAFPLRNSCTYTHTHSSVGTSDPSFYTSSTSTLRQQKQRQQILKSALRVDIAATNSKGIITTRRRTSSTRRTTIRLLLSSLSTSTGEEGESDAENKTVPDSVSTNYSNNNTTTLSSPTHQQTETETQKKLHAKQSGSTPTSSLVTTTTNQIQRYRWTSKASALALPALIGMLADPLLSLMDTVCVGRLSVSGTSDLAALGACTSLFHLAFNAFRATTAATTSLVGKSNSKTERRQIVQISLTLGLVLGLLVAAFLRLAGPWCLGCMGVPRSSPLFAPSSAYLFARCPAAPAVLLATVAEGAFRGYGDTRIPLLASGVAALLNAVLDPLLMLPPFSMGVKGAAQATAVAQFGALAVYGVWLRKRKMLPQKSTTKSKSTAQRNSKKRKVVGAILGANLAMVGKQGSLLLAWACATSKATRIGPAHVAAHQVGLSVWLVMALIQDGAGVAAQVLLAGALKNKEKTETNPNAKTNPKNNRGNDEDTKQNNNHATLQETTATDAAASIQSTTTSKSRYHEARSLVTYMLRFSVLQGMVATAVLLLAAPFIPGCFVPGNGAGSEVVRAQLIRLLPHVALQQLLVGPTLVAEALAAGGGRFGLLALGTGGATLVAFWQLQQATTVASIWSRGIVSLFVGRLLTALVGTALVLRECKREAEEEAAILA</sequence>
<evidence type="ECO:0008006" key="9">
    <source>
        <dbReference type="Google" id="ProtNLM"/>
    </source>
</evidence>
<evidence type="ECO:0000256" key="3">
    <source>
        <dbReference type="ARBA" id="ARBA00022692"/>
    </source>
</evidence>
<proteinExistence type="inferred from homology"/>
<dbReference type="AlphaFoldDB" id="A0A7S4ER10"/>
<feature type="compositionally biased region" description="Low complexity" evidence="6">
    <location>
        <begin position="532"/>
        <end position="543"/>
    </location>
</feature>
<dbReference type="Pfam" id="PF01554">
    <property type="entry name" value="MatE"/>
    <property type="match status" value="1"/>
</dbReference>
<comment type="similarity">
    <text evidence="2">Belongs to the multi antimicrobial extrusion (MATE) (TC 2.A.66.1) family.</text>
</comment>
<feature type="compositionally biased region" description="Low complexity" evidence="6">
    <location>
        <begin position="169"/>
        <end position="192"/>
    </location>
</feature>
<dbReference type="EMBL" id="HBIX01035005">
    <property type="protein sequence ID" value="CAE0730099.1"/>
    <property type="molecule type" value="Transcribed_RNA"/>
</dbReference>
<dbReference type="NCBIfam" id="TIGR00797">
    <property type="entry name" value="matE"/>
    <property type="match status" value="1"/>
</dbReference>
<dbReference type="PANTHER" id="PTHR42893">
    <property type="entry name" value="PROTEIN DETOXIFICATION 44, CHLOROPLASTIC-RELATED"/>
    <property type="match status" value="1"/>
</dbReference>
<feature type="transmembrane region" description="Helical" evidence="7">
    <location>
        <begin position="39"/>
        <end position="61"/>
    </location>
</feature>
<feature type="region of interest" description="Disordered" evidence="6">
    <location>
        <begin position="528"/>
        <end position="553"/>
    </location>
</feature>
<feature type="transmembrane region" description="Helical" evidence="7">
    <location>
        <begin position="693"/>
        <end position="713"/>
    </location>
</feature>
<feature type="transmembrane region" description="Helical" evidence="7">
    <location>
        <begin position="304"/>
        <end position="326"/>
    </location>
</feature>
<accession>A0A7S4ER10</accession>
<dbReference type="InterPro" id="IPR044644">
    <property type="entry name" value="DinF-like"/>
</dbReference>
<keyword evidence="3 7" id="KW-0812">Transmembrane</keyword>
<feature type="transmembrane region" description="Helical" evidence="7">
    <location>
        <begin position="497"/>
        <end position="520"/>
    </location>
</feature>
<evidence type="ECO:0000313" key="8">
    <source>
        <dbReference type="EMBL" id="CAE0730099.1"/>
    </source>
</evidence>
<feature type="transmembrane region" description="Helical" evidence="7">
    <location>
        <begin position="455"/>
        <end position="477"/>
    </location>
</feature>
<feature type="transmembrane region" description="Helical" evidence="7">
    <location>
        <begin position="662"/>
        <end position="681"/>
    </location>
</feature>
<keyword evidence="4 7" id="KW-1133">Transmembrane helix</keyword>
<dbReference type="GO" id="GO:0015297">
    <property type="term" value="F:antiporter activity"/>
    <property type="evidence" value="ECO:0007669"/>
    <property type="project" value="InterPro"/>
</dbReference>
<evidence type="ECO:0000256" key="4">
    <source>
        <dbReference type="ARBA" id="ARBA00022989"/>
    </source>
</evidence>
<feature type="compositionally biased region" description="Low complexity" evidence="6">
    <location>
        <begin position="203"/>
        <end position="214"/>
    </location>
</feature>
<feature type="transmembrane region" description="Helical" evidence="7">
    <location>
        <begin position="346"/>
        <end position="366"/>
    </location>
</feature>
<feature type="transmembrane region" description="Helical" evidence="7">
    <location>
        <begin position="590"/>
        <end position="613"/>
    </location>
</feature>